<evidence type="ECO:0000313" key="3">
    <source>
        <dbReference type="Proteomes" id="UP000324585"/>
    </source>
</evidence>
<comment type="caution">
    <text evidence="2">The sequence shown here is derived from an EMBL/GenBank/DDBJ whole genome shotgun (WGS) entry which is preliminary data.</text>
</comment>
<protein>
    <submittedName>
        <fullName evidence="2">Uncharacterized protein</fullName>
    </submittedName>
</protein>
<keyword evidence="3" id="KW-1185">Reference proteome</keyword>
<reference evidence="3" key="1">
    <citation type="journal article" date="2019" name="Nat. Commun.">
        <title>Expansion of phycobilisome linker gene families in mesophilic red algae.</title>
        <authorList>
            <person name="Lee J."/>
            <person name="Kim D."/>
            <person name="Bhattacharya D."/>
            <person name="Yoon H.S."/>
        </authorList>
    </citation>
    <scope>NUCLEOTIDE SEQUENCE [LARGE SCALE GENOMIC DNA]</scope>
    <source>
        <strain evidence="3">CCMP 1328</strain>
    </source>
</reference>
<name>A0A5J4YUV9_PORPP</name>
<feature type="region of interest" description="Disordered" evidence="1">
    <location>
        <begin position="168"/>
        <end position="190"/>
    </location>
</feature>
<accession>A0A5J4YUV9</accession>
<organism evidence="2 3">
    <name type="scientific">Porphyridium purpureum</name>
    <name type="common">Red alga</name>
    <name type="synonym">Porphyridium cruentum</name>
    <dbReference type="NCBI Taxonomy" id="35688"/>
    <lineage>
        <taxon>Eukaryota</taxon>
        <taxon>Rhodophyta</taxon>
        <taxon>Bangiophyceae</taxon>
        <taxon>Porphyridiales</taxon>
        <taxon>Porphyridiaceae</taxon>
        <taxon>Porphyridium</taxon>
    </lineage>
</organism>
<sequence length="335" mass="36295">MGDAHAAELKPYSSADSQQDVAPLEVTHVPEEQLVDEVDALNTQGPAVAAEQGPLADSVVSNPSETAPHRDEVPDAVEELAREKSLKTTGCLFVRTTSKTPEGTIVKIKKSKTGSYLLEVRPAASRGSFELGVTDVTEFKKLDKMFVSMDLATLDLFCIRDAEISKGMEERSKSSSGAGEKKMTRSKSGKRDPDIVYEYFYPEALAYRRAVDASSSGIRIPPIGLQVMLTGGFKNGSSSFIVEWVEADQEIRRLKNKKMFDFLQLVPKTPDYPPSIRIRKERGEDVSEAAQGAKQPVARPTRPAQPPQGRQPGATSSKNSSSAAPAPAAAVQQKS</sequence>
<dbReference type="AlphaFoldDB" id="A0A5J4YUV9"/>
<dbReference type="EMBL" id="VRMN01000004">
    <property type="protein sequence ID" value="KAA8494543.1"/>
    <property type="molecule type" value="Genomic_DNA"/>
</dbReference>
<dbReference type="Proteomes" id="UP000324585">
    <property type="component" value="Unassembled WGS sequence"/>
</dbReference>
<feature type="compositionally biased region" description="Low complexity" evidence="1">
    <location>
        <begin position="298"/>
        <end position="335"/>
    </location>
</feature>
<feature type="region of interest" description="Disordered" evidence="1">
    <location>
        <begin position="282"/>
        <end position="335"/>
    </location>
</feature>
<gene>
    <name evidence="2" type="ORF">FVE85_2784</name>
</gene>
<feature type="region of interest" description="Disordered" evidence="1">
    <location>
        <begin position="1"/>
        <end position="22"/>
    </location>
</feature>
<evidence type="ECO:0000256" key="1">
    <source>
        <dbReference type="SAM" id="MobiDB-lite"/>
    </source>
</evidence>
<feature type="region of interest" description="Disordered" evidence="1">
    <location>
        <begin position="44"/>
        <end position="70"/>
    </location>
</feature>
<evidence type="ECO:0000313" key="2">
    <source>
        <dbReference type="EMBL" id="KAA8494543.1"/>
    </source>
</evidence>
<proteinExistence type="predicted"/>